<dbReference type="HOGENOM" id="CLU_1525500_0_0_1"/>
<dbReference type="KEGG" id="mlr:MELLADRAFT_109988"/>
<organism evidence="3">
    <name type="scientific">Melampsora larici-populina (strain 98AG31 / pathotype 3-4-7)</name>
    <name type="common">Poplar leaf rust fungus</name>
    <dbReference type="NCBI Taxonomy" id="747676"/>
    <lineage>
        <taxon>Eukaryota</taxon>
        <taxon>Fungi</taxon>
        <taxon>Dikarya</taxon>
        <taxon>Basidiomycota</taxon>
        <taxon>Pucciniomycotina</taxon>
        <taxon>Pucciniomycetes</taxon>
        <taxon>Pucciniales</taxon>
        <taxon>Melampsoraceae</taxon>
        <taxon>Melampsora</taxon>
    </lineage>
</organism>
<dbReference type="AlphaFoldDB" id="F4RYA1"/>
<dbReference type="RefSeq" id="XP_007414076.1">
    <property type="nucleotide sequence ID" value="XM_007414014.1"/>
</dbReference>
<evidence type="ECO:0000313" key="3">
    <source>
        <dbReference type="Proteomes" id="UP000001072"/>
    </source>
</evidence>
<feature type="compositionally biased region" description="Polar residues" evidence="1">
    <location>
        <begin position="79"/>
        <end position="91"/>
    </location>
</feature>
<evidence type="ECO:0000256" key="1">
    <source>
        <dbReference type="SAM" id="MobiDB-lite"/>
    </source>
</evidence>
<protein>
    <submittedName>
        <fullName evidence="2">Uncharacterized protein</fullName>
    </submittedName>
</protein>
<keyword evidence="3" id="KW-1185">Reference proteome</keyword>
<reference evidence="3" key="1">
    <citation type="journal article" date="2011" name="Proc. Natl. Acad. Sci. U.S.A.">
        <title>Obligate biotrophy features unraveled by the genomic analysis of rust fungi.</title>
        <authorList>
            <person name="Duplessis S."/>
            <person name="Cuomo C.A."/>
            <person name="Lin Y.-C."/>
            <person name="Aerts A."/>
            <person name="Tisserant E."/>
            <person name="Veneault-Fourrey C."/>
            <person name="Joly D.L."/>
            <person name="Hacquard S."/>
            <person name="Amselem J."/>
            <person name="Cantarel B.L."/>
            <person name="Chiu R."/>
            <person name="Coutinho P.M."/>
            <person name="Feau N."/>
            <person name="Field M."/>
            <person name="Frey P."/>
            <person name="Gelhaye E."/>
            <person name="Goldberg J."/>
            <person name="Grabherr M.G."/>
            <person name="Kodira C.D."/>
            <person name="Kohler A."/>
            <person name="Kuees U."/>
            <person name="Lindquist E.A."/>
            <person name="Lucas S.M."/>
            <person name="Mago R."/>
            <person name="Mauceli E."/>
            <person name="Morin E."/>
            <person name="Murat C."/>
            <person name="Pangilinan J.L."/>
            <person name="Park R."/>
            <person name="Pearson M."/>
            <person name="Quesneville H."/>
            <person name="Rouhier N."/>
            <person name="Sakthikumar S."/>
            <person name="Salamov A.A."/>
            <person name="Schmutz J."/>
            <person name="Selles B."/>
            <person name="Shapiro H."/>
            <person name="Tanguay P."/>
            <person name="Tuskan G.A."/>
            <person name="Henrissat B."/>
            <person name="Van de Peer Y."/>
            <person name="Rouze P."/>
            <person name="Ellis J.G."/>
            <person name="Dodds P.N."/>
            <person name="Schein J.E."/>
            <person name="Zhong S."/>
            <person name="Hamelin R.C."/>
            <person name="Grigoriev I.V."/>
            <person name="Szabo L.J."/>
            <person name="Martin F."/>
        </authorList>
    </citation>
    <scope>NUCLEOTIDE SEQUENCE [LARGE SCALE GENOMIC DNA]</scope>
    <source>
        <strain evidence="3">98AG31 / pathotype 3-4-7</strain>
    </source>
</reference>
<dbReference type="InParanoid" id="F4RYA1"/>
<sequence>MSYFDSNCIRCTCTALEYCKETFELGGQLHTGVLFHRTNYPRHLGKVQELEVLPAPRPSGSEPSISAVKRPRSLEDAESTTPIPTESNTRPTKFPRISTSKKRLSIPLPSRSRLHFYWIYDAFRPFFIYSTNTCMIIKAFAAAEGLLNSKETASKSPQSLVFGPMCGNKFPETSSK</sequence>
<dbReference type="VEuPathDB" id="FungiDB:MELLADRAFT_109988"/>
<accession>F4RYA1</accession>
<evidence type="ECO:0000313" key="2">
    <source>
        <dbReference type="EMBL" id="EGG02674.1"/>
    </source>
</evidence>
<gene>
    <name evidence="2" type="ORF">MELLADRAFT_109988</name>
</gene>
<dbReference type="Proteomes" id="UP000001072">
    <property type="component" value="Unassembled WGS sequence"/>
</dbReference>
<dbReference type="GeneID" id="18923933"/>
<feature type="region of interest" description="Disordered" evidence="1">
    <location>
        <begin position="52"/>
        <end position="96"/>
    </location>
</feature>
<dbReference type="EMBL" id="GL883129">
    <property type="protein sequence ID" value="EGG02674.1"/>
    <property type="molecule type" value="Genomic_DNA"/>
</dbReference>
<proteinExistence type="predicted"/>
<name>F4RYA1_MELLP</name>